<dbReference type="PROSITE" id="PS00108">
    <property type="entry name" value="PROTEIN_KINASE_ST"/>
    <property type="match status" value="1"/>
</dbReference>
<dbReference type="EC" id="2.7.11.1" evidence="3"/>
<dbReference type="SMART" id="SM00537">
    <property type="entry name" value="DCX"/>
    <property type="match status" value="2"/>
</dbReference>
<dbReference type="SMART" id="SM00220">
    <property type="entry name" value="S_TKc"/>
    <property type="match status" value="1"/>
</dbReference>
<evidence type="ECO:0000256" key="18">
    <source>
        <dbReference type="ARBA" id="ARBA00080759"/>
    </source>
</evidence>
<evidence type="ECO:0000256" key="1">
    <source>
        <dbReference type="ARBA" id="ARBA00004245"/>
    </source>
</evidence>
<keyword evidence="10" id="KW-0418">Kinase</keyword>
<dbReference type="FunFam" id="3.30.200.20:FF:000042">
    <property type="entry name" value="Aurora kinase A"/>
    <property type="match status" value="1"/>
</dbReference>
<organism evidence="23 24">
    <name type="scientific">Acanthaster planci</name>
    <name type="common">Crown-of-thorns starfish</name>
    <dbReference type="NCBI Taxonomy" id="133434"/>
    <lineage>
        <taxon>Eukaryota</taxon>
        <taxon>Metazoa</taxon>
        <taxon>Echinodermata</taxon>
        <taxon>Eleutherozoa</taxon>
        <taxon>Asterozoa</taxon>
        <taxon>Asteroidea</taxon>
        <taxon>Valvatacea</taxon>
        <taxon>Valvatida</taxon>
        <taxon>Acanthasteridae</taxon>
        <taxon>Acanthaster</taxon>
    </lineage>
</organism>
<feature type="compositionally biased region" description="Low complexity" evidence="20">
    <location>
        <begin position="341"/>
        <end position="373"/>
    </location>
</feature>
<feature type="domain" description="Doublecortin" evidence="22">
    <location>
        <begin position="52"/>
        <end position="138"/>
    </location>
</feature>
<keyword evidence="12" id="KW-0206">Cytoskeleton</keyword>
<keyword evidence="8" id="KW-0677">Repeat</keyword>
<keyword evidence="9 19" id="KW-0547">Nucleotide-binding</keyword>
<dbReference type="InterPro" id="IPR003533">
    <property type="entry name" value="Doublecortin_dom"/>
</dbReference>
<evidence type="ECO:0000256" key="12">
    <source>
        <dbReference type="ARBA" id="ARBA00023212"/>
    </source>
</evidence>
<evidence type="ECO:0000256" key="10">
    <source>
        <dbReference type="ARBA" id="ARBA00022777"/>
    </source>
</evidence>
<feature type="compositionally biased region" description="Polar residues" evidence="20">
    <location>
        <begin position="319"/>
        <end position="329"/>
    </location>
</feature>
<evidence type="ECO:0000256" key="20">
    <source>
        <dbReference type="SAM" id="MobiDB-lite"/>
    </source>
</evidence>
<dbReference type="FunFam" id="3.10.20.230:FF:000002">
    <property type="entry name" value="serine/threonine-protein kinase DCLK2 isoform X1"/>
    <property type="match status" value="1"/>
</dbReference>
<dbReference type="PANTHER" id="PTHR24347">
    <property type="entry name" value="SERINE/THREONINE-PROTEIN KINASE"/>
    <property type="match status" value="1"/>
</dbReference>
<feature type="region of interest" description="Disordered" evidence="20">
    <location>
        <begin position="156"/>
        <end position="175"/>
    </location>
</feature>
<sequence length="724" mass="80614">MADLSLTEFEHFRPQAERKHHMRNGIPSPCHSAHNLLLRTSLQKRTLEKKAKKVRFYRNGDRFFKGIVYAVSPERFRTFESLLADLTRTLSDKSHLPQGVRQILSIDGSHKIMSLDQLEAGESYVCSSIEVFKKIDYLKNSDPSWRVGIVAKKEKEAAAGGGGRESSTPMPRTTEGLIEDNREFIKPKLVTIIKSGAKPRKAVRILLNKKTAHSFDQVLTDITDAIKLDSGAVRKLYTLDGRQIAGLQDFFKDDDVFIAYGQERYSHDDFDIAAEECKIVSPYRNTKPKQRVMMKSPGTPRRASSPRLAARPEVPFYPSSASPKPSTAMQLKPVIPTKPVSQSGVRPSSMVSSKSKGSRRGSGTSTSTTGTGQEPDLSPHEDGVDDGEGALYQKYEVGRVIGDGNFAVVKECLNRSSKNEFALKIINKRKCIGKEKMIQSEVSILRQVQHPNIIRLIEEFDTPSELFLVMELVKGGDLFDAITSATKYTERDAGCMVHNLCSALKYLHSMNIVHRDIKPENLLVCEHEDGTKSLKLGDFGLATKVTGPLRTVCGTPTYVAPEIILETGYGLKVDVWAAGVITYILLCGFPPFRSETNDQEELFDHIIAGEFQFISPYWDSISEVAKDLISCMLEVDVDRRFSATQVMDHPWVVSDDGGVQQQIDVSDKLNTHFKIKPKQSIKAAGIALIAATALDKDGKFFQGRRPREGADGAEHTSDDDEYTY</sequence>
<dbReference type="Gene3D" id="1.10.510.10">
    <property type="entry name" value="Transferase(Phosphotransferase) domain 1"/>
    <property type="match status" value="1"/>
</dbReference>
<dbReference type="FunFam" id="1.10.510.10:FF:000066">
    <property type="entry name" value="Serine/threonine-protein kinase DCLK1 isoform 2"/>
    <property type="match status" value="1"/>
</dbReference>
<dbReference type="RefSeq" id="XP_022086201.1">
    <property type="nucleotide sequence ID" value="XM_022230509.1"/>
</dbReference>
<dbReference type="GO" id="GO:0005856">
    <property type="term" value="C:cytoskeleton"/>
    <property type="evidence" value="ECO:0007669"/>
    <property type="project" value="UniProtKB-SubCell"/>
</dbReference>
<evidence type="ECO:0000256" key="16">
    <source>
        <dbReference type="ARBA" id="ARBA00079695"/>
    </source>
</evidence>
<gene>
    <name evidence="24 25 26" type="primary">LOC110976863</name>
</gene>
<dbReference type="PROSITE" id="PS50309">
    <property type="entry name" value="DC"/>
    <property type="match status" value="2"/>
</dbReference>
<dbReference type="PROSITE" id="PS00107">
    <property type="entry name" value="PROTEIN_KINASE_ATP"/>
    <property type="match status" value="1"/>
</dbReference>
<dbReference type="RefSeq" id="XP_022086200.1">
    <property type="nucleotide sequence ID" value="XM_022230508.1"/>
</dbReference>
<evidence type="ECO:0000256" key="9">
    <source>
        <dbReference type="ARBA" id="ARBA00022741"/>
    </source>
</evidence>
<dbReference type="InterPro" id="IPR000719">
    <property type="entry name" value="Prot_kinase_dom"/>
</dbReference>
<evidence type="ECO:0000313" key="26">
    <source>
        <dbReference type="RefSeq" id="XP_022086202.1"/>
    </source>
</evidence>
<dbReference type="OrthoDB" id="1738954at2759"/>
<comment type="similarity">
    <text evidence="2">Belongs to the protein kinase superfamily. CAMK Ser/Thr protein kinase family. CaMK subfamily.</text>
</comment>
<evidence type="ECO:0000256" key="2">
    <source>
        <dbReference type="ARBA" id="ARBA00005354"/>
    </source>
</evidence>
<keyword evidence="7" id="KW-0808">Transferase</keyword>
<evidence type="ECO:0000256" key="4">
    <source>
        <dbReference type="ARBA" id="ARBA00022490"/>
    </source>
</evidence>
<dbReference type="Gene3D" id="3.10.20.230">
    <property type="entry name" value="Doublecortin domain"/>
    <property type="match status" value="2"/>
</dbReference>
<evidence type="ECO:0000256" key="8">
    <source>
        <dbReference type="ARBA" id="ARBA00022737"/>
    </source>
</evidence>
<dbReference type="SUPFAM" id="SSF89837">
    <property type="entry name" value="Doublecortin (DC)"/>
    <property type="match status" value="2"/>
</dbReference>
<keyword evidence="11 19" id="KW-0067">ATP-binding</keyword>
<evidence type="ECO:0000256" key="15">
    <source>
        <dbReference type="ARBA" id="ARBA00070436"/>
    </source>
</evidence>
<dbReference type="InterPro" id="IPR011009">
    <property type="entry name" value="Kinase-like_dom_sf"/>
</dbReference>
<reference evidence="24 25" key="1">
    <citation type="submission" date="2025-04" db="UniProtKB">
        <authorList>
            <consortium name="RefSeq"/>
        </authorList>
    </citation>
    <scope>IDENTIFICATION</scope>
</reference>
<evidence type="ECO:0000256" key="13">
    <source>
        <dbReference type="ARBA" id="ARBA00047899"/>
    </source>
</evidence>
<feature type="domain" description="Protein kinase" evidence="21">
    <location>
        <begin position="395"/>
        <end position="652"/>
    </location>
</feature>
<dbReference type="Pfam" id="PF00069">
    <property type="entry name" value="Pkinase"/>
    <property type="match status" value="1"/>
</dbReference>
<dbReference type="Pfam" id="PF03607">
    <property type="entry name" value="DCX"/>
    <property type="match status" value="2"/>
</dbReference>
<dbReference type="KEGG" id="aplc:110976863"/>
<comment type="catalytic activity">
    <reaction evidence="13">
        <text>L-threonyl-[protein] + ATP = O-phospho-L-threonyl-[protein] + ADP + H(+)</text>
        <dbReference type="Rhea" id="RHEA:46608"/>
        <dbReference type="Rhea" id="RHEA-COMP:11060"/>
        <dbReference type="Rhea" id="RHEA-COMP:11605"/>
        <dbReference type="ChEBI" id="CHEBI:15378"/>
        <dbReference type="ChEBI" id="CHEBI:30013"/>
        <dbReference type="ChEBI" id="CHEBI:30616"/>
        <dbReference type="ChEBI" id="CHEBI:61977"/>
        <dbReference type="ChEBI" id="CHEBI:456216"/>
        <dbReference type="EC" id="2.7.11.1"/>
    </reaction>
</comment>
<evidence type="ECO:0000313" key="25">
    <source>
        <dbReference type="RefSeq" id="XP_022086201.1"/>
    </source>
</evidence>
<evidence type="ECO:0000256" key="5">
    <source>
        <dbReference type="ARBA" id="ARBA00022527"/>
    </source>
</evidence>
<dbReference type="GO" id="GO:0005524">
    <property type="term" value="F:ATP binding"/>
    <property type="evidence" value="ECO:0007669"/>
    <property type="project" value="UniProtKB-UniRule"/>
</dbReference>
<comment type="subcellular location">
    <subcellularLocation>
        <location evidence="1">Cytoplasm</location>
        <location evidence="1">Cytoskeleton</location>
    </subcellularLocation>
</comment>
<dbReference type="GO" id="GO:0007417">
    <property type="term" value="P:central nervous system development"/>
    <property type="evidence" value="ECO:0007669"/>
    <property type="project" value="UniProtKB-ARBA"/>
</dbReference>
<accession>A0A8B7Y1L5</accession>
<dbReference type="CDD" id="cd14095">
    <property type="entry name" value="STKc_DCKL"/>
    <property type="match status" value="1"/>
</dbReference>
<dbReference type="Gene3D" id="3.30.200.20">
    <property type="entry name" value="Phosphorylase Kinase, domain 1"/>
    <property type="match status" value="1"/>
</dbReference>
<keyword evidence="4" id="KW-0963">Cytoplasm</keyword>
<evidence type="ECO:0000259" key="21">
    <source>
        <dbReference type="PROSITE" id="PS50011"/>
    </source>
</evidence>
<keyword evidence="23" id="KW-1185">Reference proteome</keyword>
<evidence type="ECO:0000256" key="6">
    <source>
        <dbReference type="ARBA" id="ARBA00022553"/>
    </source>
</evidence>
<dbReference type="CDD" id="cd17069">
    <property type="entry name" value="DCX2"/>
    <property type="match status" value="1"/>
</dbReference>
<dbReference type="GO" id="GO:0004674">
    <property type="term" value="F:protein serine/threonine kinase activity"/>
    <property type="evidence" value="ECO:0007669"/>
    <property type="project" value="UniProtKB-KW"/>
</dbReference>
<dbReference type="OMA" id="CWEFEGS"/>
<dbReference type="Proteomes" id="UP000694845">
    <property type="component" value="Unplaced"/>
</dbReference>
<keyword evidence="6" id="KW-0597">Phosphoprotein</keyword>
<evidence type="ECO:0000256" key="17">
    <source>
        <dbReference type="ARBA" id="ARBA00079902"/>
    </source>
</evidence>
<evidence type="ECO:0000259" key="22">
    <source>
        <dbReference type="PROSITE" id="PS50309"/>
    </source>
</evidence>
<dbReference type="CDD" id="cd16109">
    <property type="entry name" value="DCX1"/>
    <property type="match status" value="1"/>
</dbReference>
<evidence type="ECO:0000313" key="23">
    <source>
        <dbReference type="Proteomes" id="UP000694845"/>
    </source>
</evidence>
<evidence type="ECO:0000256" key="11">
    <source>
        <dbReference type="ARBA" id="ARBA00022840"/>
    </source>
</evidence>
<dbReference type="InterPro" id="IPR017441">
    <property type="entry name" value="Protein_kinase_ATP_BS"/>
</dbReference>
<dbReference type="SUPFAM" id="SSF56112">
    <property type="entry name" value="Protein kinase-like (PK-like)"/>
    <property type="match status" value="1"/>
</dbReference>
<keyword evidence="5" id="KW-0723">Serine/threonine-protein kinase</keyword>
<protein>
    <recommendedName>
        <fullName evidence="15">Serine/threonine-protein kinase DCLK2</fullName>
        <ecNumber evidence="3">2.7.11.1</ecNumber>
    </recommendedName>
    <alternativeName>
        <fullName evidence="18">CaMK-like CREB regulatory kinase 2</fullName>
    </alternativeName>
    <alternativeName>
        <fullName evidence="16">Doublecortin-like and CAM kinase-like 2</fullName>
    </alternativeName>
    <alternativeName>
        <fullName evidence="17">Doublecortin-like kinase 2</fullName>
    </alternativeName>
</protein>
<dbReference type="AlphaFoldDB" id="A0A8B7Y1L5"/>
<evidence type="ECO:0000256" key="19">
    <source>
        <dbReference type="PROSITE-ProRule" id="PRU10141"/>
    </source>
</evidence>
<feature type="compositionally biased region" description="Basic and acidic residues" evidence="20">
    <location>
        <begin position="700"/>
        <end position="716"/>
    </location>
</feature>
<feature type="region of interest" description="Disordered" evidence="20">
    <location>
        <begin position="700"/>
        <end position="724"/>
    </location>
</feature>
<dbReference type="GO" id="GO:0035556">
    <property type="term" value="P:intracellular signal transduction"/>
    <property type="evidence" value="ECO:0007669"/>
    <property type="project" value="InterPro"/>
</dbReference>
<dbReference type="FunFam" id="3.10.20.230:FF:000001">
    <property type="entry name" value="serine/threonine-protein kinase DCLK1 isoform X1"/>
    <property type="match status" value="1"/>
</dbReference>
<feature type="compositionally biased region" description="Low complexity" evidence="20">
    <location>
        <begin position="300"/>
        <end position="312"/>
    </location>
</feature>
<evidence type="ECO:0000313" key="24">
    <source>
        <dbReference type="RefSeq" id="XP_022086200.1"/>
    </source>
</evidence>
<comment type="catalytic activity">
    <reaction evidence="14">
        <text>L-seryl-[protein] + ATP = O-phospho-L-seryl-[protein] + ADP + H(+)</text>
        <dbReference type="Rhea" id="RHEA:17989"/>
        <dbReference type="Rhea" id="RHEA-COMP:9863"/>
        <dbReference type="Rhea" id="RHEA-COMP:11604"/>
        <dbReference type="ChEBI" id="CHEBI:15378"/>
        <dbReference type="ChEBI" id="CHEBI:29999"/>
        <dbReference type="ChEBI" id="CHEBI:30616"/>
        <dbReference type="ChEBI" id="CHEBI:83421"/>
        <dbReference type="ChEBI" id="CHEBI:456216"/>
        <dbReference type="EC" id="2.7.11.1"/>
    </reaction>
</comment>
<evidence type="ECO:0000256" key="3">
    <source>
        <dbReference type="ARBA" id="ARBA00012513"/>
    </source>
</evidence>
<dbReference type="InterPro" id="IPR008271">
    <property type="entry name" value="Ser/Thr_kinase_AS"/>
</dbReference>
<evidence type="ECO:0000256" key="14">
    <source>
        <dbReference type="ARBA" id="ARBA00048679"/>
    </source>
</evidence>
<proteinExistence type="inferred from homology"/>
<feature type="binding site" evidence="19">
    <location>
        <position position="434"/>
    </location>
    <ligand>
        <name>ATP</name>
        <dbReference type="ChEBI" id="CHEBI:30616"/>
    </ligand>
</feature>
<evidence type="ECO:0000256" key="7">
    <source>
        <dbReference type="ARBA" id="ARBA00022679"/>
    </source>
</evidence>
<feature type="domain" description="Doublecortin" evidence="22">
    <location>
        <begin position="188"/>
        <end position="271"/>
    </location>
</feature>
<dbReference type="PROSITE" id="PS50011">
    <property type="entry name" value="PROTEIN_KINASE_DOM"/>
    <property type="match status" value="1"/>
</dbReference>
<name>A0A8B7Y1L5_ACAPL</name>
<dbReference type="InterPro" id="IPR036572">
    <property type="entry name" value="Doublecortin_dom_sf"/>
</dbReference>
<feature type="region of interest" description="Disordered" evidence="20">
    <location>
        <begin position="288"/>
        <end position="387"/>
    </location>
</feature>
<dbReference type="RefSeq" id="XP_022086202.1">
    <property type="nucleotide sequence ID" value="XM_022230510.1"/>
</dbReference>
<dbReference type="GeneID" id="110976863"/>